<reference evidence="11" key="1">
    <citation type="submission" date="2021-02" db="EMBL/GenBank/DDBJ databases">
        <title>Natronoglycomyces albus gen. nov., sp. nov, a haloalkaliphilic actinobacterium from a soda solonchak soil.</title>
        <authorList>
            <person name="Sorokin D.Y."/>
            <person name="Khijniak T.V."/>
            <person name="Zakharycheva A.P."/>
            <person name="Boueva O.V."/>
            <person name="Ariskina E.V."/>
            <person name="Hahnke R.L."/>
            <person name="Bunk B."/>
            <person name="Sproer C."/>
            <person name="Schumann P."/>
            <person name="Evtushenko L.I."/>
            <person name="Kublanov I.V."/>
        </authorList>
    </citation>
    <scope>NUCLEOTIDE SEQUENCE</scope>
    <source>
        <strain evidence="11">DSM 106290</strain>
    </source>
</reference>
<evidence type="ECO:0000256" key="8">
    <source>
        <dbReference type="SAM" id="SignalP"/>
    </source>
</evidence>
<evidence type="ECO:0000256" key="3">
    <source>
        <dbReference type="ARBA" id="ARBA00022801"/>
    </source>
</evidence>
<evidence type="ECO:0000259" key="10">
    <source>
        <dbReference type="Pfam" id="PF05922"/>
    </source>
</evidence>
<dbReference type="InterPro" id="IPR050131">
    <property type="entry name" value="Peptidase_S8_subtilisin-like"/>
</dbReference>
<dbReference type="PROSITE" id="PS00138">
    <property type="entry name" value="SUBTILASE_SER"/>
    <property type="match status" value="1"/>
</dbReference>
<dbReference type="PANTHER" id="PTHR43806">
    <property type="entry name" value="PEPTIDASE S8"/>
    <property type="match status" value="1"/>
</dbReference>
<feature type="domain" description="Peptidase S8/S53" evidence="9">
    <location>
        <begin position="154"/>
        <end position="378"/>
    </location>
</feature>
<keyword evidence="2 6" id="KW-0645">Protease</keyword>
<dbReference type="SUPFAM" id="SSF52743">
    <property type="entry name" value="Subtilisin-like"/>
    <property type="match status" value="1"/>
</dbReference>
<dbReference type="FunFam" id="3.40.50.200:FF:000014">
    <property type="entry name" value="Proteinase K"/>
    <property type="match status" value="1"/>
</dbReference>
<organism evidence="11 12">
    <name type="scientific">Natronoglycomyces albus</name>
    <dbReference type="NCBI Taxonomy" id="2811108"/>
    <lineage>
        <taxon>Bacteria</taxon>
        <taxon>Bacillati</taxon>
        <taxon>Actinomycetota</taxon>
        <taxon>Actinomycetes</taxon>
        <taxon>Glycomycetales</taxon>
        <taxon>Glycomycetaceae</taxon>
        <taxon>Natronoglycomyces</taxon>
    </lineage>
</organism>
<dbReference type="RefSeq" id="WP_213170975.1">
    <property type="nucleotide sequence ID" value="NZ_CP070496.1"/>
</dbReference>
<dbReference type="SUPFAM" id="SSF54897">
    <property type="entry name" value="Protease propeptides/inhibitors"/>
    <property type="match status" value="1"/>
</dbReference>
<evidence type="ECO:0000256" key="6">
    <source>
        <dbReference type="PROSITE-ProRule" id="PRU01240"/>
    </source>
</evidence>
<accession>A0A895XPF9</accession>
<dbReference type="PROSITE" id="PS00137">
    <property type="entry name" value="SUBTILASE_HIS"/>
    <property type="match status" value="1"/>
</dbReference>
<dbReference type="InterPro" id="IPR010259">
    <property type="entry name" value="S8pro/Inhibitor_I9"/>
</dbReference>
<evidence type="ECO:0000256" key="5">
    <source>
        <dbReference type="PIRSR" id="PIRSR615500-1"/>
    </source>
</evidence>
<evidence type="ECO:0000313" key="11">
    <source>
        <dbReference type="EMBL" id="QSB04975.1"/>
    </source>
</evidence>
<feature type="signal peptide" evidence="8">
    <location>
        <begin position="1"/>
        <end position="33"/>
    </location>
</feature>
<dbReference type="InterPro" id="IPR023827">
    <property type="entry name" value="Peptidase_S8_Asp-AS"/>
</dbReference>
<dbReference type="KEGG" id="nav:JQS30_14605"/>
<sequence>MQKKSLRRAAIAVASAGALAAGSFALVSAPASADNTAPTGDVLGVDNTDKIHGEYIVVLNSELSTMNTGAYDVDITAQWEFMNGFAAQMTYAQAQKIAADPNVKFVEQNAVVTIQDAGSQPNPPSWGLDRIDQADLPLDETYNYPNTASDVTAYILDTGVNLTHEDFAGRMVEGYDAVTPGGDADDCQGHGTHVAGTVAGTEYGVAKGASISPVRVLDCNGSGSYAGIIDGIEWATENASGPSVANMSLGGPSDASLNAAVDASSAAGLTHVVAAGNSGDNACNYSPAGADSAITVGSTTSTDARSSFSSLGECVDLFAPGSDITAPWIGSDTATNTISGTSMASPHVAGAAALFLQDNPDASPEDVRAHLTSTASEGKVGNPGTGSPNLLLFVG</sequence>
<dbReference type="InterPro" id="IPR034193">
    <property type="entry name" value="PCSK9_ProteinaseK-like"/>
</dbReference>
<gene>
    <name evidence="11" type="ORF">JQS30_14605</name>
</gene>
<dbReference type="PROSITE" id="PS51318">
    <property type="entry name" value="TAT"/>
    <property type="match status" value="1"/>
</dbReference>
<dbReference type="InterPro" id="IPR036852">
    <property type="entry name" value="Peptidase_S8/S53_dom_sf"/>
</dbReference>
<dbReference type="InterPro" id="IPR037045">
    <property type="entry name" value="S8pro/Inhibitor_I9_sf"/>
</dbReference>
<name>A0A895XPF9_9ACTN</name>
<dbReference type="Pfam" id="PF00082">
    <property type="entry name" value="Peptidase_S8"/>
    <property type="match status" value="1"/>
</dbReference>
<evidence type="ECO:0000256" key="7">
    <source>
        <dbReference type="RuleBase" id="RU003355"/>
    </source>
</evidence>
<dbReference type="PRINTS" id="PR00723">
    <property type="entry name" value="SUBTILISIN"/>
</dbReference>
<evidence type="ECO:0000313" key="12">
    <source>
        <dbReference type="Proteomes" id="UP000662939"/>
    </source>
</evidence>
<keyword evidence="3 6" id="KW-0378">Hydrolase</keyword>
<dbReference type="GO" id="GO:0005615">
    <property type="term" value="C:extracellular space"/>
    <property type="evidence" value="ECO:0007669"/>
    <property type="project" value="TreeGrafter"/>
</dbReference>
<feature type="active site" description="Charge relay system" evidence="5 6">
    <location>
        <position position="342"/>
    </location>
</feature>
<keyword evidence="8" id="KW-0732">Signal</keyword>
<dbReference type="Gene3D" id="3.40.50.200">
    <property type="entry name" value="Peptidase S8/S53 domain"/>
    <property type="match status" value="1"/>
</dbReference>
<evidence type="ECO:0000256" key="2">
    <source>
        <dbReference type="ARBA" id="ARBA00022670"/>
    </source>
</evidence>
<dbReference type="InterPro" id="IPR023828">
    <property type="entry name" value="Peptidase_S8_Ser-AS"/>
</dbReference>
<evidence type="ECO:0000256" key="4">
    <source>
        <dbReference type="ARBA" id="ARBA00022825"/>
    </source>
</evidence>
<dbReference type="Proteomes" id="UP000662939">
    <property type="component" value="Chromosome"/>
</dbReference>
<dbReference type="Gene3D" id="3.30.70.80">
    <property type="entry name" value="Peptidase S8 propeptide/proteinase inhibitor I9"/>
    <property type="match status" value="1"/>
</dbReference>
<comment type="similarity">
    <text evidence="1 6 7">Belongs to the peptidase S8 family.</text>
</comment>
<dbReference type="GO" id="GO:0004252">
    <property type="term" value="F:serine-type endopeptidase activity"/>
    <property type="evidence" value="ECO:0007669"/>
    <property type="project" value="UniProtKB-UniRule"/>
</dbReference>
<evidence type="ECO:0000256" key="1">
    <source>
        <dbReference type="ARBA" id="ARBA00011073"/>
    </source>
</evidence>
<feature type="active site" description="Charge relay system" evidence="5 6">
    <location>
        <position position="190"/>
    </location>
</feature>
<dbReference type="InterPro" id="IPR015500">
    <property type="entry name" value="Peptidase_S8_subtilisin-rel"/>
</dbReference>
<dbReference type="AlphaFoldDB" id="A0A895XPF9"/>
<dbReference type="Pfam" id="PF05922">
    <property type="entry name" value="Inhibitor_I9"/>
    <property type="match status" value="1"/>
</dbReference>
<feature type="chain" id="PRO_5034956550" evidence="8">
    <location>
        <begin position="34"/>
        <end position="395"/>
    </location>
</feature>
<dbReference type="PANTHER" id="PTHR43806:SF11">
    <property type="entry name" value="CEREVISIN-RELATED"/>
    <property type="match status" value="1"/>
</dbReference>
<dbReference type="PROSITE" id="PS00136">
    <property type="entry name" value="SUBTILASE_ASP"/>
    <property type="match status" value="1"/>
</dbReference>
<dbReference type="InterPro" id="IPR006311">
    <property type="entry name" value="TAT_signal"/>
</dbReference>
<keyword evidence="12" id="KW-1185">Reference proteome</keyword>
<protein>
    <submittedName>
        <fullName evidence="11">S8 family peptidase</fullName>
    </submittedName>
</protein>
<dbReference type="PROSITE" id="PS51892">
    <property type="entry name" value="SUBTILASE"/>
    <property type="match status" value="1"/>
</dbReference>
<dbReference type="GO" id="GO:0006508">
    <property type="term" value="P:proteolysis"/>
    <property type="evidence" value="ECO:0007669"/>
    <property type="project" value="UniProtKB-KW"/>
</dbReference>
<proteinExistence type="inferred from homology"/>
<keyword evidence="4 6" id="KW-0720">Serine protease</keyword>
<dbReference type="InterPro" id="IPR022398">
    <property type="entry name" value="Peptidase_S8_His-AS"/>
</dbReference>
<feature type="domain" description="Inhibitor I9" evidence="10">
    <location>
        <begin position="82"/>
        <end position="114"/>
    </location>
</feature>
<dbReference type="InterPro" id="IPR000209">
    <property type="entry name" value="Peptidase_S8/S53_dom"/>
</dbReference>
<feature type="active site" description="Charge relay system" evidence="5 6">
    <location>
        <position position="157"/>
    </location>
</feature>
<dbReference type="CDD" id="cd04077">
    <property type="entry name" value="Peptidases_S8_PCSK9_ProteinaseK_like"/>
    <property type="match status" value="1"/>
</dbReference>
<dbReference type="EMBL" id="CP070496">
    <property type="protein sequence ID" value="QSB04975.1"/>
    <property type="molecule type" value="Genomic_DNA"/>
</dbReference>
<evidence type="ECO:0000259" key="9">
    <source>
        <dbReference type="Pfam" id="PF00082"/>
    </source>
</evidence>